<gene>
    <name evidence="2" type="ORF">DPMN_074160</name>
</gene>
<comment type="caution">
    <text evidence="2">The sequence shown here is derived from an EMBL/GenBank/DDBJ whole genome shotgun (WGS) entry which is preliminary data.</text>
</comment>
<evidence type="ECO:0000313" key="2">
    <source>
        <dbReference type="EMBL" id="KAH3699204.1"/>
    </source>
</evidence>
<reference evidence="2" key="2">
    <citation type="submission" date="2020-11" db="EMBL/GenBank/DDBJ databases">
        <authorList>
            <person name="McCartney M.A."/>
            <person name="Auch B."/>
            <person name="Kono T."/>
            <person name="Mallez S."/>
            <person name="Becker A."/>
            <person name="Gohl D.M."/>
            <person name="Silverstein K.A.T."/>
            <person name="Koren S."/>
            <person name="Bechman K.B."/>
            <person name="Herman A."/>
            <person name="Abrahante J.E."/>
            <person name="Garbe J."/>
        </authorList>
    </citation>
    <scope>NUCLEOTIDE SEQUENCE</scope>
    <source>
        <strain evidence="2">Duluth1</strain>
        <tissue evidence="2">Whole animal</tissue>
    </source>
</reference>
<keyword evidence="3" id="KW-1185">Reference proteome</keyword>
<dbReference type="EMBL" id="JAIWYP010000015">
    <property type="protein sequence ID" value="KAH3699204.1"/>
    <property type="molecule type" value="Genomic_DNA"/>
</dbReference>
<name>A0A9D3YI36_DREPO</name>
<accession>A0A9D3YI36</accession>
<proteinExistence type="predicted"/>
<feature type="region of interest" description="Disordered" evidence="1">
    <location>
        <begin position="1"/>
        <end position="23"/>
    </location>
</feature>
<evidence type="ECO:0000313" key="3">
    <source>
        <dbReference type="Proteomes" id="UP000828390"/>
    </source>
</evidence>
<reference evidence="2" key="1">
    <citation type="journal article" date="2019" name="bioRxiv">
        <title>The Genome of the Zebra Mussel, Dreissena polymorpha: A Resource for Invasive Species Research.</title>
        <authorList>
            <person name="McCartney M.A."/>
            <person name="Auch B."/>
            <person name="Kono T."/>
            <person name="Mallez S."/>
            <person name="Zhang Y."/>
            <person name="Obille A."/>
            <person name="Becker A."/>
            <person name="Abrahante J.E."/>
            <person name="Garbe J."/>
            <person name="Badalamenti J.P."/>
            <person name="Herman A."/>
            <person name="Mangelson H."/>
            <person name="Liachko I."/>
            <person name="Sullivan S."/>
            <person name="Sone E.D."/>
            <person name="Koren S."/>
            <person name="Silverstein K.A.T."/>
            <person name="Beckman K.B."/>
            <person name="Gohl D.M."/>
        </authorList>
    </citation>
    <scope>NUCLEOTIDE SEQUENCE</scope>
    <source>
        <strain evidence="2">Duluth1</strain>
        <tissue evidence="2">Whole animal</tissue>
    </source>
</reference>
<sequence>MARSEYSGESNDDSRSVSDESIEVLRRTSPSLSDLDENITIPNNREAGNNNNAVSFLKSRLQEVIGKLNSGNNNNAVSFLKSRLQEVIGKLNSGGSWNQLFPLYKMLRKMLKRIKRCEGGNFVSLQTNKKHKQIIEENMCRLNRNKLLTNVNLPHSRIGEKSIMLKEIDSTGPTDIHLPYNIFGENSIILNEKKNIESTGNYEYSPQLAAEYYFAIKTYYRNVWNAILNLQSIFESQPTLVSDIEINYIVDSATINIRHMEAYAIRMARYGYLSEYDAVVEHMEDQFIRLGLLGEHYAQLNRHYEYELIANLRQTLEHALINVRQYVDLFPRPIKYNSTKSKDRRPEEG</sequence>
<dbReference type="Proteomes" id="UP000828390">
    <property type="component" value="Unassembled WGS sequence"/>
</dbReference>
<dbReference type="AlphaFoldDB" id="A0A9D3YI36"/>
<protein>
    <submittedName>
        <fullName evidence="2">Uncharacterized protein</fullName>
    </submittedName>
</protein>
<organism evidence="2 3">
    <name type="scientific">Dreissena polymorpha</name>
    <name type="common">Zebra mussel</name>
    <name type="synonym">Mytilus polymorpha</name>
    <dbReference type="NCBI Taxonomy" id="45954"/>
    <lineage>
        <taxon>Eukaryota</taxon>
        <taxon>Metazoa</taxon>
        <taxon>Spiralia</taxon>
        <taxon>Lophotrochozoa</taxon>
        <taxon>Mollusca</taxon>
        <taxon>Bivalvia</taxon>
        <taxon>Autobranchia</taxon>
        <taxon>Heteroconchia</taxon>
        <taxon>Euheterodonta</taxon>
        <taxon>Imparidentia</taxon>
        <taxon>Neoheterodontei</taxon>
        <taxon>Myida</taxon>
        <taxon>Dreissenoidea</taxon>
        <taxon>Dreissenidae</taxon>
        <taxon>Dreissena</taxon>
    </lineage>
</organism>
<feature type="compositionally biased region" description="Basic and acidic residues" evidence="1">
    <location>
        <begin position="12"/>
        <end position="23"/>
    </location>
</feature>
<evidence type="ECO:0000256" key="1">
    <source>
        <dbReference type="SAM" id="MobiDB-lite"/>
    </source>
</evidence>